<dbReference type="Gene3D" id="3.40.50.10330">
    <property type="entry name" value="Probable inorganic polyphosphate/atp-NAD kinase, domain 1"/>
    <property type="match status" value="1"/>
</dbReference>
<dbReference type="InterPro" id="IPR001206">
    <property type="entry name" value="Diacylglycerol_kinase_cat_dom"/>
</dbReference>
<dbReference type="GO" id="GO:0016020">
    <property type="term" value="C:membrane"/>
    <property type="evidence" value="ECO:0007669"/>
    <property type="project" value="TreeGrafter"/>
</dbReference>
<keyword evidence="4" id="KW-1185">Reference proteome</keyword>
<evidence type="ECO:0000259" key="2">
    <source>
        <dbReference type="PROSITE" id="PS50146"/>
    </source>
</evidence>
<reference evidence="3 4" key="1">
    <citation type="journal article" date="2015" name="Genome Biol. Evol.">
        <title>Phylogenomic analyses indicate that early fungi evolved digesting cell walls of algal ancestors of land plants.</title>
        <authorList>
            <person name="Chang Y."/>
            <person name="Wang S."/>
            <person name="Sekimoto S."/>
            <person name="Aerts A.L."/>
            <person name="Choi C."/>
            <person name="Clum A."/>
            <person name="LaButti K.M."/>
            <person name="Lindquist E.A."/>
            <person name="Yee Ngan C."/>
            <person name="Ohm R.A."/>
            <person name="Salamov A.A."/>
            <person name="Grigoriev I.V."/>
            <person name="Spatafora J.W."/>
            <person name="Berbee M.L."/>
        </authorList>
    </citation>
    <scope>NUCLEOTIDE SEQUENCE [LARGE SCALE GENOMIC DNA]</scope>
    <source>
        <strain evidence="3 4">NRRL 1564</strain>
    </source>
</reference>
<feature type="region of interest" description="Disordered" evidence="1">
    <location>
        <begin position="343"/>
        <end position="373"/>
    </location>
</feature>
<evidence type="ECO:0000313" key="4">
    <source>
        <dbReference type="Proteomes" id="UP000242474"/>
    </source>
</evidence>
<proteinExistence type="predicted"/>
<evidence type="ECO:0000256" key="1">
    <source>
        <dbReference type="SAM" id="MobiDB-lite"/>
    </source>
</evidence>
<accession>A0A2G5BFV4</accession>
<name>A0A2G5BFV4_COERN</name>
<protein>
    <recommendedName>
        <fullName evidence="2">DAGKc domain-containing protein</fullName>
    </recommendedName>
</protein>
<dbReference type="OrthoDB" id="3853857at2759"/>
<dbReference type="InterPro" id="IPR016064">
    <property type="entry name" value="NAD/diacylglycerol_kinase_sf"/>
</dbReference>
<dbReference type="Pfam" id="PF00781">
    <property type="entry name" value="DAGK_cat"/>
    <property type="match status" value="1"/>
</dbReference>
<dbReference type="SMART" id="SM00046">
    <property type="entry name" value="DAGKc"/>
    <property type="match status" value="1"/>
</dbReference>
<dbReference type="SUPFAM" id="SSF111331">
    <property type="entry name" value="NAD kinase/diacylglycerol kinase-like"/>
    <property type="match status" value="1"/>
</dbReference>
<dbReference type="STRING" id="763665.A0A2G5BFV4"/>
<gene>
    <name evidence="3" type="ORF">COEREDRAFT_80210</name>
</gene>
<dbReference type="PANTHER" id="PTHR12358:SF31">
    <property type="entry name" value="ACYLGLYCEROL KINASE, MITOCHONDRIAL"/>
    <property type="match status" value="1"/>
</dbReference>
<dbReference type="InterPro" id="IPR017438">
    <property type="entry name" value="ATP-NAD_kinase_N"/>
</dbReference>
<dbReference type="GO" id="GO:0016773">
    <property type="term" value="F:phosphotransferase activity, alcohol group as acceptor"/>
    <property type="evidence" value="ECO:0007669"/>
    <property type="project" value="UniProtKB-ARBA"/>
</dbReference>
<dbReference type="GO" id="GO:0001727">
    <property type="term" value="F:lipid kinase activity"/>
    <property type="evidence" value="ECO:0007669"/>
    <property type="project" value="TreeGrafter"/>
</dbReference>
<dbReference type="PANTHER" id="PTHR12358">
    <property type="entry name" value="SPHINGOSINE KINASE"/>
    <property type="match status" value="1"/>
</dbReference>
<dbReference type="PROSITE" id="PS50146">
    <property type="entry name" value="DAGK"/>
    <property type="match status" value="1"/>
</dbReference>
<feature type="compositionally biased region" description="Acidic residues" evidence="1">
    <location>
        <begin position="343"/>
        <end position="355"/>
    </location>
</feature>
<dbReference type="AlphaFoldDB" id="A0A2G5BFV4"/>
<dbReference type="InterPro" id="IPR050187">
    <property type="entry name" value="Lipid_Phosphate_FormReg"/>
</dbReference>
<dbReference type="Gene3D" id="2.60.200.40">
    <property type="match status" value="1"/>
</dbReference>
<dbReference type="EMBL" id="KZ303492">
    <property type="protein sequence ID" value="PIA17894.1"/>
    <property type="molecule type" value="Genomic_DNA"/>
</dbReference>
<dbReference type="GO" id="GO:0046512">
    <property type="term" value="P:sphingosine biosynthetic process"/>
    <property type="evidence" value="ECO:0007669"/>
    <property type="project" value="TreeGrafter"/>
</dbReference>
<dbReference type="GO" id="GO:0005737">
    <property type="term" value="C:cytoplasm"/>
    <property type="evidence" value="ECO:0007669"/>
    <property type="project" value="TreeGrafter"/>
</dbReference>
<sequence>MPGVADVAEAVIVANGADTLLMRSEATLYSSQGMLSGLLTLYRDRLEWSEISDRSSNTLTISMDVLFGATLSPPNKFKFKSIEAASVGNLSIKSSTHFTVYTITARENGKRPLCDTWTFMVGSEEEGATWLSLLRFAIKPKPADENTSVLVLLNPVSGKQKSLKIFETVVKPIFEIGCTPYTLKVTKLPNYAHELVKTEDLSKYSAIVAVSGDGLLHEILNGLLLRPDWAKYRNVPLGIIPSGSGNGLAKSLDSIWPEQAAVAILKAQSRPIDIMSVMQASGRTEYCFLSVTWGLLADIDIESERMRWAGAARFDLYGTLRIMNMRFYGGRLHYLPVANDEGDDDVNDDDGMEEMGDAKNPWGTRDNKEEQRDDTPIDAVDALAFKTTVMKESHGPMQSAGSSATNMHDRTNQGADIAWGLPAPNFSSPLVRSSPKVLNDDNSPKVQPAVTLHPTLTAGIQLPVKQGSLPPRWHTIEGPFAQVIATNVTWLSSDFMACPLARISDGAIDLVYSCMPSKWNMIAYMAASSKDNYMNTEGISHVRARAFILEPSGVRTTSRNPSSLQALQPQINRAMAVKNTQRSPSPLLSLLRSKSANRANGKKASDSILPQAPVPARVRSQVYTSYHQQTFGRRNSLQIQELANTRSIDTVAVEAKDSTSNPIDPQAPAQALFSIRSETASALEALEQPVSTTNPVAFPVEIAQPLPVIPTPVVNGISDSKADDDSREECRLVGKHGIVDLDGEMVELGPIKVECLANLITVVIPPWFNEGHNARVATTPVTKAPESIMGTLSREGSMLSFNV</sequence>
<feature type="domain" description="DAGKc" evidence="2">
    <location>
        <begin position="144"/>
        <end position="281"/>
    </location>
</feature>
<organism evidence="3 4">
    <name type="scientific">Coemansia reversa (strain ATCC 12441 / NRRL 1564)</name>
    <dbReference type="NCBI Taxonomy" id="763665"/>
    <lineage>
        <taxon>Eukaryota</taxon>
        <taxon>Fungi</taxon>
        <taxon>Fungi incertae sedis</taxon>
        <taxon>Zoopagomycota</taxon>
        <taxon>Kickxellomycotina</taxon>
        <taxon>Kickxellomycetes</taxon>
        <taxon>Kickxellales</taxon>
        <taxon>Kickxellaceae</taxon>
        <taxon>Coemansia</taxon>
    </lineage>
</organism>
<dbReference type="Proteomes" id="UP000242474">
    <property type="component" value="Unassembled WGS sequence"/>
</dbReference>
<evidence type="ECO:0000313" key="3">
    <source>
        <dbReference type="EMBL" id="PIA17894.1"/>
    </source>
</evidence>